<reference evidence="2" key="3">
    <citation type="journal article" date="2017" name="Nature">
        <title>Genome sequence of the progenitor of the wheat D genome Aegilops tauschii.</title>
        <authorList>
            <person name="Luo M.C."/>
            <person name="Gu Y.Q."/>
            <person name="Puiu D."/>
            <person name="Wang H."/>
            <person name="Twardziok S.O."/>
            <person name="Deal K.R."/>
            <person name="Huo N."/>
            <person name="Zhu T."/>
            <person name="Wang L."/>
            <person name="Wang Y."/>
            <person name="McGuire P.E."/>
            <person name="Liu S."/>
            <person name="Long H."/>
            <person name="Ramasamy R.K."/>
            <person name="Rodriguez J.C."/>
            <person name="Van S.L."/>
            <person name="Yuan L."/>
            <person name="Wang Z."/>
            <person name="Xia Z."/>
            <person name="Xiao L."/>
            <person name="Anderson O.D."/>
            <person name="Ouyang S."/>
            <person name="Liang Y."/>
            <person name="Zimin A.V."/>
            <person name="Pertea G."/>
            <person name="Qi P."/>
            <person name="Bennetzen J.L."/>
            <person name="Dai X."/>
            <person name="Dawson M.W."/>
            <person name="Muller H.G."/>
            <person name="Kugler K."/>
            <person name="Rivarola-Duarte L."/>
            <person name="Spannagl M."/>
            <person name="Mayer K.F.X."/>
            <person name="Lu F.H."/>
            <person name="Bevan M.W."/>
            <person name="Leroy P."/>
            <person name="Li P."/>
            <person name="You F.M."/>
            <person name="Sun Q."/>
            <person name="Liu Z."/>
            <person name="Lyons E."/>
            <person name="Wicker T."/>
            <person name="Salzberg S.L."/>
            <person name="Devos K.M."/>
            <person name="Dvorak J."/>
        </authorList>
    </citation>
    <scope>NUCLEOTIDE SEQUENCE [LARGE SCALE GENOMIC DNA]</scope>
    <source>
        <strain evidence="2">cv. AL8/78</strain>
    </source>
</reference>
<protein>
    <submittedName>
        <fullName evidence="2">Uncharacterized protein</fullName>
    </submittedName>
</protein>
<proteinExistence type="predicted"/>
<keyword evidence="1" id="KW-0732">Signal</keyword>
<keyword evidence="3" id="KW-1185">Reference proteome</keyword>
<evidence type="ECO:0000256" key="1">
    <source>
        <dbReference type="SAM" id="SignalP"/>
    </source>
</evidence>
<organism evidence="2 3">
    <name type="scientific">Aegilops tauschii subsp. strangulata</name>
    <name type="common">Goatgrass</name>
    <dbReference type="NCBI Taxonomy" id="200361"/>
    <lineage>
        <taxon>Eukaryota</taxon>
        <taxon>Viridiplantae</taxon>
        <taxon>Streptophyta</taxon>
        <taxon>Embryophyta</taxon>
        <taxon>Tracheophyta</taxon>
        <taxon>Spermatophyta</taxon>
        <taxon>Magnoliopsida</taxon>
        <taxon>Liliopsida</taxon>
        <taxon>Poales</taxon>
        <taxon>Poaceae</taxon>
        <taxon>BOP clade</taxon>
        <taxon>Pooideae</taxon>
        <taxon>Triticodae</taxon>
        <taxon>Triticeae</taxon>
        <taxon>Triticinae</taxon>
        <taxon>Aegilops</taxon>
    </lineage>
</organism>
<evidence type="ECO:0000313" key="2">
    <source>
        <dbReference type="EnsemblPlants" id="AET2Gv20767300.19"/>
    </source>
</evidence>
<dbReference type="Gramene" id="AET2Gv20767300.19">
    <property type="protein sequence ID" value="AET2Gv20767300.19"/>
    <property type="gene ID" value="AET2Gv20767300"/>
</dbReference>
<reference evidence="2" key="4">
    <citation type="submission" date="2019-03" db="UniProtKB">
        <authorList>
            <consortium name="EnsemblPlants"/>
        </authorList>
    </citation>
    <scope>IDENTIFICATION</scope>
</reference>
<accession>A0A453C811</accession>
<reference evidence="3" key="2">
    <citation type="journal article" date="2017" name="Nat. Plants">
        <title>The Aegilops tauschii genome reveals multiple impacts of transposons.</title>
        <authorList>
            <person name="Zhao G."/>
            <person name="Zou C."/>
            <person name="Li K."/>
            <person name="Wang K."/>
            <person name="Li T."/>
            <person name="Gao L."/>
            <person name="Zhang X."/>
            <person name="Wang H."/>
            <person name="Yang Z."/>
            <person name="Liu X."/>
            <person name="Jiang W."/>
            <person name="Mao L."/>
            <person name="Kong X."/>
            <person name="Jiao Y."/>
            <person name="Jia J."/>
        </authorList>
    </citation>
    <scope>NUCLEOTIDE SEQUENCE [LARGE SCALE GENOMIC DNA]</scope>
    <source>
        <strain evidence="3">cv. AL8/78</strain>
    </source>
</reference>
<dbReference type="Proteomes" id="UP000015105">
    <property type="component" value="Chromosome 2D"/>
</dbReference>
<name>A0A453C811_AEGTS</name>
<reference evidence="2" key="5">
    <citation type="journal article" date="2021" name="G3 (Bethesda)">
        <title>Aegilops tauschii genome assembly Aet v5.0 features greater sequence contiguity and improved annotation.</title>
        <authorList>
            <person name="Wang L."/>
            <person name="Zhu T."/>
            <person name="Rodriguez J.C."/>
            <person name="Deal K.R."/>
            <person name="Dubcovsky J."/>
            <person name="McGuire P.E."/>
            <person name="Lux T."/>
            <person name="Spannagl M."/>
            <person name="Mayer K.F.X."/>
            <person name="Baldrich P."/>
            <person name="Meyers B.C."/>
            <person name="Huo N."/>
            <person name="Gu Y.Q."/>
            <person name="Zhou H."/>
            <person name="Devos K.M."/>
            <person name="Bennetzen J.L."/>
            <person name="Unver T."/>
            <person name="Budak H."/>
            <person name="Gulick P.J."/>
            <person name="Galiba G."/>
            <person name="Kalapos B."/>
            <person name="Nelson D.R."/>
            <person name="Li P."/>
            <person name="You F.M."/>
            <person name="Luo M.C."/>
            <person name="Dvorak J."/>
        </authorList>
    </citation>
    <scope>NUCLEOTIDE SEQUENCE [LARGE SCALE GENOMIC DNA]</scope>
    <source>
        <strain evidence="2">cv. AL8/78</strain>
    </source>
</reference>
<reference evidence="3" key="1">
    <citation type="journal article" date="2014" name="Science">
        <title>Ancient hybridizations among the ancestral genomes of bread wheat.</title>
        <authorList>
            <consortium name="International Wheat Genome Sequencing Consortium,"/>
            <person name="Marcussen T."/>
            <person name="Sandve S.R."/>
            <person name="Heier L."/>
            <person name="Spannagl M."/>
            <person name="Pfeifer M."/>
            <person name="Jakobsen K.S."/>
            <person name="Wulff B.B."/>
            <person name="Steuernagel B."/>
            <person name="Mayer K.F."/>
            <person name="Olsen O.A."/>
        </authorList>
    </citation>
    <scope>NUCLEOTIDE SEQUENCE [LARGE SCALE GENOMIC DNA]</scope>
    <source>
        <strain evidence="3">cv. AL8/78</strain>
    </source>
</reference>
<sequence>MRVVDLLLRCAPFLNGVLLFWDTDTQGNAMTLVFGSLIYGT</sequence>
<evidence type="ECO:0000313" key="3">
    <source>
        <dbReference type="Proteomes" id="UP000015105"/>
    </source>
</evidence>
<feature type="chain" id="PRO_5019154142" evidence="1">
    <location>
        <begin position="17"/>
        <end position="41"/>
    </location>
</feature>
<dbReference type="AlphaFoldDB" id="A0A453C811"/>
<feature type="signal peptide" evidence="1">
    <location>
        <begin position="1"/>
        <end position="16"/>
    </location>
</feature>
<dbReference type="EnsemblPlants" id="AET2Gv20767300.19">
    <property type="protein sequence ID" value="AET2Gv20767300.19"/>
    <property type="gene ID" value="AET2Gv20767300"/>
</dbReference>